<protein>
    <recommendedName>
        <fullName evidence="8">MARVEL domain-containing protein</fullName>
    </recommendedName>
</protein>
<keyword evidence="2 6" id="KW-0812">Transmembrane</keyword>
<dbReference type="GO" id="GO:0016020">
    <property type="term" value="C:membrane"/>
    <property type="evidence" value="ECO:0007669"/>
    <property type="project" value="UniProtKB-SubCell"/>
</dbReference>
<evidence type="ECO:0000313" key="9">
    <source>
        <dbReference type="EMBL" id="KAJ5733991.1"/>
    </source>
</evidence>
<feature type="transmembrane region" description="Helical" evidence="6">
    <location>
        <begin position="91"/>
        <end position="110"/>
    </location>
</feature>
<keyword evidence="3 6" id="KW-1133">Transmembrane helix</keyword>
<reference evidence="9" key="1">
    <citation type="journal article" date="2023" name="IMA Fungus">
        <title>Comparative genomic study of the Penicillium genus elucidates a diverse pangenome and 15 lateral gene transfer events.</title>
        <authorList>
            <person name="Petersen C."/>
            <person name="Sorensen T."/>
            <person name="Nielsen M.R."/>
            <person name="Sondergaard T.E."/>
            <person name="Sorensen J.L."/>
            <person name="Fitzpatrick D.A."/>
            <person name="Frisvad J.C."/>
            <person name="Nielsen K.L."/>
        </authorList>
    </citation>
    <scope>NUCLEOTIDE SEQUENCE</scope>
    <source>
        <strain evidence="9">IBT 17514</strain>
    </source>
</reference>
<accession>A0AAD6MZ10</accession>
<dbReference type="Pfam" id="PF01284">
    <property type="entry name" value="MARVEL"/>
    <property type="match status" value="1"/>
</dbReference>
<dbReference type="AlphaFoldDB" id="A0AAD6MZ10"/>
<evidence type="ECO:0000256" key="4">
    <source>
        <dbReference type="ARBA" id="ARBA00023136"/>
    </source>
</evidence>
<evidence type="ECO:0000256" key="2">
    <source>
        <dbReference type="ARBA" id="ARBA00022692"/>
    </source>
</evidence>
<keyword evidence="4 6" id="KW-0472">Membrane</keyword>
<keyword evidence="7" id="KW-0732">Signal</keyword>
<dbReference type="InterPro" id="IPR008253">
    <property type="entry name" value="Marvel"/>
</dbReference>
<feature type="chain" id="PRO_5041930117" description="MARVEL domain-containing protein" evidence="7">
    <location>
        <begin position="20"/>
        <end position="241"/>
    </location>
</feature>
<feature type="domain" description="MARVEL" evidence="8">
    <location>
        <begin position="8"/>
        <end position="148"/>
    </location>
</feature>
<reference evidence="9" key="2">
    <citation type="submission" date="2023-01" db="EMBL/GenBank/DDBJ databases">
        <authorList>
            <person name="Petersen C."/>
        </authorList>
    </citation>
    <scope>NUCLEOTIDE SEQUENCE</scope>
    <source>
        <strain evidence="9">IBT 17514</strain>
    </source>
</reference>
<dbReference type="Proteomes" id="UP001215712">
    <property type="component" value="Unassembled WGS sequence"/>
</dbReference>
<feature type="transmembrane region" description="Helical" evidence="6">
    <location>
        <begin position="130"/>
        <end position="158"/>
    </location>
</feature>
<evidence type="ECO:0000256" key="1">
    <source>
        <dbReference type="ARBA" id="ARBA00004141"/>
    </source>
</evidence>
<gene>
    <name evidence="9" type="ORF">N7493_002777</name>
</gene>
<organism evidence="9 10">
    <name type="scientific">Penicillium malachiteum</name>
    <dbReference type="NCBI Taxonomy" id="1324776"/>
    <lineage>
        <taxon>Eukaryota</taxon>
        <taxon>Fungi</taxon>
        <taxon>Dikarya</taxon>
        <taxon>Ascomycota</taxon>
        <taxon>Pezizomycotina</taxon>
        <taxon>Eurotiomycetes</taxon>
        <taxon>Eurotiomycetidae</taxon>
        <taxon>Eurotiales</taxon>
        <taxon>Aspergillaceae</taxon>
        <taxon>Penicillium</taxon>
    </lineage>
</organism>
<evidence type="ECO:0000256" key="6">
    <source>
        <dbReference type="SAM" id="Phobius"/>
    </source>
</evidence>
<feature type="transmembrane region" description="Helical" evidence="6">
    <location>
        <begin position="54"/>
        <end position="79"/>
    </location>
</feature>
<evidence type="ECO:0000259" key="8">
    <source>
        <dbReference type="Pfam" id="PF01284"/>
    </source>
</evidence>
<evidence type="ECO:0000256" key="5">
    <source>
        <dbReference type="SAM" id="MobiDB-lite"/>
    </source>
</evidence>
<evidence type="ECO:0000256" key="3">
    <source>
        <dbReference type="ARBA" id="ARBA00022989"/>
    </source>
</evidence>
<name>A0AAD6MZ10_9EURO</name>
<comment type="caution">
    <text evidence="9">The sequence shown here is derived from an EMBL/GenBank/DDBJ whole genome shotgun (WGS) entry which is preliminary data.</text>
</comment>
<feature type="signal peptide" evidence="7">
    <location>
        <begin position="1"/>
        <end position="19"/>
    </location>
</feature>
<evidence type="ECO:0000256" key="7">
    <source>
        <dbReference type="SAM" id="SignalP"/>
    </source>
</evidence>
<keyword evidence="10" id="KW-1185">Reference proteome</keyword>
<feature type="region of interest" description="Disordered" evidence="5">
    <location>
        <begin position="173"/>
        <end position="219"/>
    </location>
</feature>
<sequence>MQILHIALYALLATSFVFAVIELGVSGHSASLWQDVANAYNDFYGNVDTSVPGILSFAIFASVWTMLVTVAALVLSWFYTRKGANQKLNSILGFSFAGVYFVTMVFWLAVFADIASELNGYTSTNDDVNAIIAFAVLLWLLFIALFVLSVLALCGVLVSDWAGYQSVRKTHAVDAPSTNNPAPEVPMSTNPVASPSQLSTRDAEALHEQPNNQQLSPSSVSAIASAELSAESVHHHQANHA</sequence>
<feature type="compositionally biased region" description="Polar residues" evidence="5">
    <location>
        <begin position="176"/>
        <end position="200"/>
    </location>
</feature>
<proteinExistence type="predicted"/>
<dbReference type="EMBL" id="JAQJAN010000003">
    <property type="protein sequence ID" value="KAJ5733991.1"/>
    <property type="molecule type" value="Genomic_DNA"/>
</dbReference>
<evidence type="ECO:0000313" key="10">
    <source>
        <dbReference type="Proteomes" id="UP001215712"/>
    </source>
</evidence>
<comment type="subcellular location">
    <subcellularLocation>
        <location evidence="1">Membrane</location>
        <topology evidence="1">Multi-pass membrane protein</topology>
    </subcellularLocation>
</comment>